<dbReference type="AlphaFoldDB" id="D3Q2Q1"/>
<evidence type="ECO:0000256" key="1">
    <source>
        <dbReference type="SAM" id="Phobius"/>
    </source>
</evidence>
<feature type="transmembrane region" description="Helical" evidence="1">
    <location>
        <begin position="44"/>
        <end position="62"/>
    </location>
</feature>
<dbReference type="STRING" id="446470.Snas_6179"/>
<keyword evidence="1" id="KW-1133">Transmembrane helix</keyword>
<protein>
    <submittedName>
        <fullName evidence="2">Uncharacterized protein</fullName>
    </submittedName>
</protein>
<evidence type="ECO:0000313" key="2">
    <source>
        <dbReference type="EMBL" id="ADD45802.1"/>
    </source>
</evidence>
<dbReference type="Proteomes" id="UP000000844">
    <property type="component" value="Chromosome"/>
</dbReference>
<organism evidence="2 3">
    <name type="scientific">Stackebrandtia nassauensis (strain DSM 44728 / CIP 108903 / NRRL B-16338 / NBRC 102104 / LLR-40K-21)</name>
    <dbReference type="NCBI Taxonomy" id="446470"/>
    <lineage>
        <taxon>Bacteria</taxon>
        <taxon>Bacillati</taxon>
        <taxon>Actinomycetota</taxon>
        <taxon>Actinomycetes</taxon>
        <taxon>Glycomycetales</taxon>
        <taxon>Glycomycetaceae</taxon>
        <taxon>Stackebrandtia</taxon>
    </lineage>
</organism>
<feature type="transmembrane region" description="Helical" evidence="1">
    <location>
        <begin position="113"/>
        <end position="140"/>
    </location>
</feature>
<gene>
    <name evidence="2" type="ordered locus">Snas_6179</name>
</gene>
<name>D3Q2Q1_STANL</name>
<keyword evidence="1" id="KW-0472">Membrane</keyword>
<proteinExistence type="predicted"/>
<dbReference type="EMBL" id="CP001778">
    <property type="protein sequence ID" value="ADD45802.1"/>
    <property type="molecule type" value="Genomic_DNA"/>
</dbReference>
<keyword evidence="1" id="KW-0812">Transmembrane</keyword>
<accession>D3Q2Q1</accession>
<feature type="transmembrane region" description="Helical" evidence="1">
    <location>
        <begin position="74"/>
        <end position="93"/>
    </location>
</feature>
<sequence>MGLTLVTIGVWLAALDLVVATVVTVRLLTHNFDGSKLSEFSAFAGARIVVYLLAIPATVMLVRKIRLRDNGARIALIVLLCAYAVGDVPNFLVSGAELLGAALGGRPGRPLELWVNYAALGSMLLDVVLLLLALTSVVLLSVGRRWTHPAVPPPP</sequence>
<evidence type="ECO:0000313" key="3">
    <source>
        <dbReference type="Proteomes" id="UP000000844"/>
    </source>
</evidence>
<dbReference type="KEGG" id="sna:Snas_6179"/>
<dbReference type="HOGENOM" id="CLU_1694452_0_0_11"/>
<reference evidence="2 3" key="1">
    <citation type="journal article" date="2009" name="Stand. Genomic Sci.">
        <title>Complete genome sequence of Stackebrandtia nassauensis type strain (LLR-40K-21).</title>
        <authorList>
            <person name="Munk C."/>
            <person name="Lapidus A."/>
            <person name="Copeland A."/>
            <person name="Jando M."/>
            <person name="Mayilraj S."/>
            <person name="Glavina Del Rio T."/>
            <person name="Nolan M."/>
            <person name="Chen F."/>
            <person name="Lucas S."/>
            <person name="Tice H."/>
            <person name="Cheng J.F."/>
            <person name="Han C."/>
            <person name="Detter J.C."/>
            <person name="Bruce D."/>
            <person name="Goodwin L."/>
            <person name="Chain P."/>
            <person name="Pitluck S."/>
            <person name="Goker M."/>
            <person name="Ovchinikova G."/>
            <person name="Pati A."/>
            <person name="Ivanova N."/>
            <person name="Mavromatis K."/>
            <person name="Chen A."/>
            <person name="Palaniappan K."/>
            <person name="Land M."/>
            <person name="Hauser L."/>
            <person name="Chang Y.J."/>
            <person name="Jeffries C.D."/>
            <person name="Bristow J."/>
            <person name="Eisen J.A."/>
            <person name="Markowitz V."/>
            <person name="Hugenholtz P."/>
            <person name="Kyrpides N.C."/>
            <person name="Klenk H.P."/>
        </authorList>
    </citation>
    <scope>NUCLEOTIDE SEQUENCE [LARGE SCALE GENOMIC DNA]</scope>
    <source>
        <strain evidence="3">DSM 44728 / CIP 108903 / NRRL B-16338 / NBRC 102104 / LLR-40K-21</strain>
    </source>
</reference>
<keyword evidence="3" id="KW-1185">Reference proteome</keyword>